<evidence type="ECO:0000313" key="4">
    <source>
        <dbReference type="Proteomes" id="UP001235939"/>
    </source>
</evidence>
<evidence type="ECO:0000256" key="1">
    <source>
        <dbReference type="SAM" id="MobiDB-lite"/>
    </source>
</evidence>
<keyword evidence="4" id="KW-1185">Reference proteome</keyword>
<dbReference type="PANTHER" id="PTHR16166:SF146">
    <property type="entry name" value="VACUOLAR PROTEIN SORTING-ASSOCIATED PROTEIN 13A-LIKE ISOFORM X1"/>
    <property type="match status" value="1"/>
</dbReference>
<protein>
    <recommendedName>
        <fullName evidence="2">VPS13-like middle region domain-containing protein</fullName>
    </recommendedName>
</protein>
<sequence>MRRVRCWLSSPQREPGRALSRLDISEMRAGATLYYDQALEVRCSLLAATLEDVRPASTLALRKIFQSYSGDNQVMGAGITGISISMPPMVDVTYKQTGNGDAAVSIDPTQIGMAVDVVVEKTRLNVSVPYILTLVRFVGDALPSPSPPPTARAATASSHRRLPSDSTSGYHSTASEPDMRGLSISAVLKKPEVILFADPTDVASQVVVLKMDVLFDYSRNLGQENFVTSITGLHLLSCSYGHRKQTMTTVRQVWQQVLDQCDVEMSRSHRLSEDEVRANVSFSSLHLTLSPSIIHTLTDVATDLTEHIKVDIFLPALLWNNGGFQEATTPTDEELPGGSKPEPVGLWAPERIASSKWLDNSVSESLRTFSSGCTSSSLSHLSTTRHNKTADNLNKYCHVENQERQTSG</sequence>
<feature type="domain" description="VPS13-like middle region" evidence="2">
    <location>
        <begin position="18"/>
        <end position="305"/>
    </location>
</feature>
<feature type="region of interest" description="Disordered" evidence="1">
    <location>
        <begin position="143"/>
        <end position="177"/>
    </location>
</feature>
<dbReference type="InterPro" id="IPR056747">
    <property type="entry name" value="VPS13-like_M"/>
</dbReference>
<dbReference type="EMBL" id="CP092864">
    <property type="protein sequence ID" value="UYV63294.1"/>
    <property type="molecule type" value="Genomic_DNA"/>
</dbReference>
<accession>A0ABY6K4T4</accession>
<reference evidence="3 4" key="1">
    <citation type="submission" date="2022-01" db="EMBL/GenBank/DDBJ databases">
        <title>A chromosomal length assembly of Cordylochernes scorpioides.</title>
        <authorList>
            <person name="Zeh D."/>
            <person name="Zeh J."/>
        </authorList>
    </citation>
    <scope>NUCLEOTIDE SEQUENCE [LARGE SCALE GENOMIC DNA]</scope>
    <source>
        <strain evidence="3">IN4F17</strain>
        <tissue evidence="3">Whole Body</tissue>
    </source>
</reference>
<feature type="compositionally biased region" description="Polar residues" evidence="1">
    <location>
        <begin position="164"/>
        <end position="175"/>
    </location>
</feature>
<evidence type="ECO:0000313" key="3">
    <source>
        <dbReference type="EMBL" id="UYV63294.1"/>
    </source>
</evidence>
<evidence type="ECO:0000259" key="2">
    <source>
        <dbReference type="Pfam" id="PF25033"/>
    </source>
</evidence>
<name>A0ABY6K4T4_9ARAC</name>
<dbReference type="InterPro" id="IPR026847">
    <property type="entry name" value="VPS13"/>
</dbReference>
<dbReference type="Pfam" id="PF25033">
    <property type="entry name" value="VPS13_M"/>
    <property type="match status" value="1"/>
</dbReference>
<proteinExistence type="predicted"/>
<gene>
    <name evidence="3" type="ORF">LAZ67_2003682</name>
</gene>
<dbReference type="Proteomes" id="UP001235939">
    <property type="component" value="Chromosome 02"/>
</dbReference>
<organism evidence="3 4">
    <name type="scientific">Cordylochernes scorpioides</name>
    <dbReference type="NCBI Taxonomy" id="51811"/>
    <lineage>
        <taxon>Eukaryota</taxon>
        <taxon>Metazoa</taxon>
        <taxon>Ecdysozoa</taxon>
        <taxon>Arthropoda</taxon>
        <taxon>Chelicerata</taxon>
        <taxon>Arachnida</taxon>
        <taxon>Pseudoscorpiones</taxon>
        <taxon>Cheliferoidea</taxon>
        <taxon>Chernetidae</taxon>
        <taxon>Cordylochernes</taxon>
    </lineage>
</organism>
<dbReference type="PANTHER" id="PTHR16166">
    <property type="entry name" value="VACUOLAR PROTEIN SORTING-ASSOCIATED PROTEIN VPS13"/>
    <property type="match status" value="1"/>
</dbReference>